<dbReference type="AlphaFoldDB" id="A0A550CG65"/>
<keyword evidence="2" id="KW-1185">Reference proteome</keyword>
<dbReference type="EMBL" id="VDMD01000008">
    <property type="protein sequence ID" value="TRM63793.1"/>
    <property type="molecule type" value="Genomic_DNA"/>
</dbReference>
<reference evidence="1 2" key="1">
    <citation type="journal article" date="2019" name="New Phytol.">
        <title>Comparative genomics reveals unique wood-decay strategies and fruiting body development in the Schizophyllaceae.</title>
        <authorList>
            <person name="Almasi E."/>
            <person name="Sahu N."/>
            <person name="Krizsan K."/>
            <person name="Balint B."/>
            <person name="Kovacs G.M."/>
            <person name="Kiss B."/>
            <person name="Cseklye J."/>
            <person name="Drula E."/>
            <person name="Henrissat B."/>
            <person name="Nagy I."/>
            <person name="Chovatia M."/>
            <person name="Adam C."/>
            <person name="LaButti K."/>
            <person name="Lipzen A."/>
            <person name="Riley R."/>
            <person name="Grigoriev I.V."/>
            <person name="Nagy L.G."/>
        </authorList>
    </citation>
    <scope>NUCLEOTIDE SEQUENCE [LARGE SCALE GENOMIC DNA]</scope>
    <source>
        <strain evidence="1 2">NL-1724</strain>
    </source>
</reference>
<dbReference type="STRING" id="97359.A0A550CG65"/>
<protein>
    <recommendedName>
        <fullName evidence="3">F-box domain-containing protein</fullName>
    </recommendedName>
</protein>
<evidence type="ECO:0000313" key="1">
    <source>
        <dbReference type="EMBL" id="TRM63793.1"/>
    </source>
</evidence>
<proteinExistence type="predicted"/>
<accession>A0A550CG65</accession>
<dbReference type="Proteomes" id="UP000320762">
    <property type="component" value="Unassembled WGS sequence"/>
</dbReference>
<comment type="caution">
    <text evidence="1">The sequence shown here is derived from an EMBL/GenBank/DDBJ whole genome shotgun (WGS) entry which is preliminary data.</text>
</comment>
<evidence type="ECO:0000313" key="2">
    <source>
        <dbReference type="Proteomes" id="UP000320762"/>
    </source>
</evidence>
<sequence>MPPKKKRTAASSAALVQQASRVASLDMQRGGAVLSESQKRDVRASSAALALELGRIDEEAARLAATRSAVQGQADLNASLLAPVRKLSHDLLSEIFVLVVADYRIQDRNFGTPAIARVCYDWRYVAFSIPQLWTLVNIPNAWTRTPEAEVEAFVARSCQLPLHVHVEAYIWKVMEICVEEWEKSAETLKHIARLSAWRWRKLDIWGHFLVFTSQDTLDLPMLESVLVAPTIWDDWGRDVSEGRRLPLDFLRKAPNLRDATWEVGYPHVSLPWPALTAMTYILRDADADELGRVAADISRRAETLEVLHIRHEHEVGKFPPTSAPTFVIHKVSVAPNLRSLAVLGLGHAALPTFAAPSLSQMTLLHTVQTSGDNGPFTSIRRMLHAPRLAHSLRTLRLERVFCSGNRAWMQLILFLDDLRALSDLQVLCNYGRDAKMVDVIYVGVKLLHCLTRNEAAGSAERLPSLTHLSLHFDSDRYSLGKLQKPLKVLLDSRKSESVVDGVSLKALVQFTSDLGQEFEIP</sequence>
<evidence type="ECO:0008006" key="3">
    <source>
        <dbReference type="Google" id="ProtNLM"/>
    </source>
</evidence>
<dbReference type="OrthoDB" id="3365698at2759"/>
<gene>
    <name evidence="1" type="ORF">BD626DRAFT_456170</name>
</gene>
<organism evidence="1 2">
    <name type="scientific">Schizophyllum amplum</name>
    <dbReference type="NCBI Taxonomy" id="97359"/>
    <lineage>
        <taxon>Eukaryota</taxon>
        <taxon>Fungi</taxon>
        <taxon>Dikarya</taxon>
        <taxon>Basidiomycota</taxon>
        <taxon>Agaricomycotina</taxon>
        <taxon>Agaricomycetes</taxon>
        <taxon>Agaricomycetidae</taxon>
        <taxon>Agaricales</taxon>
        <taxon>Schizophyllaceae</taxon>
        <taxon>Schizophyllum</taxon>
    </lineage>
</organism>
<name>A0A550CG65_9AGAR</name>